<dbReference type="AlphaFoldDB" id="A0A5J4UBD8"/>
<gene>
    <name evidence="2" type="ORF">EZS28_036337</name>
</gene>
<keyword evidence="1" id="KW-1133">Transmembrane helix</keyword>
<feature type="transmembrane region" description="Helical" evidence="1">
    <location>
        <begin position="6"/>
        <end position="32"/>
    </location>
</feature>
<dbReference type="OrthoDB" id="5545019at2759"/>
<evidence type="ECO:0000313" key="2">
    <source>
        <dbReference type="EMBL" id="KAA6368136.1"/>
    </source>
</evidence>
<keyword evidence="1" id="KW-0472">Membrane</keyword>
<accession>A0A5J4UBD8</accession>
<name>A0A5J4UBD8_9EUKA</name>
<evidence type="ECO:0000256" key="1">
    <source>
        <dbReference type="SAM" id="Phobius"/>
    </source>
</evidence>
<keyword evidence="1" id="KW-0812">Transmembrane</keyword>
<evidence type="ECO:0000313" key="3">
    <source>
        <dbReference type="Proteomes" id="UP000324800"/>
    </source>
</evidence>
<proteinExistence type="predicted"/>
<comment type="caution">
    <text evidence="2">The sequence shown here is derived from an EMBL/GenBank/DDBJ whole genome shotgun (WGS) entry which is preliminary data.</text>
</comment>
<dbReference type="EMBL" id="SNRW01017650">
    <property type="protein sequence ID" value="KAA6368136.1"/>
    <property type="molecule type" value="Genomic_DNA"/>
</dbReference>
<organism evidence="2 3">
    <name type="scientific">Streblomastix strix</name>
    <dbReference type="NCBI Taxonomy" id="222440"/>
    <lineage>
        <taxon>Eukaryota</taxon>
        <taxon>Metamonada</taxon>
        <taxon>Preaxostyla</taxon>
        <taxon>Oxymonadida</taxon>
        <taxon>Streblomastigidae</taxon>
        <taxon>Streblomastix</taxon>
    </lineage>
</organism>
<sequence length="151" mass="16750">MAFAHILADFFVVFDVIFLLSLLGQLIPRFIIRILKPLDLKKRYGGGFAFITGGNSGIGEQFAKKAICRGGVLFTASLDVFIYPPGSHVYGATKEYLGHQGQCLASEEESTDKWHRILPDSELPQPRSGHTSAINGSEMLIFFVEKMAQER</sequence>
<reference evidence="2 3" key="1">
    <citation type="submission" date="2019-03" db="EMBL/GenBank/DDBJ databases">
        <title>Single cell metagenomics reveals metabolic interactions within the superorganism composed of flagellate Streblomastix strix and complex community of Bacteroidetes bacteria on its surface.</title>
        <authorList>
            <person name="Treitli S.C."/>
            <person name="Kolisko M."/>
            <person name="Husnik F."/>
            <person name="Keeling P."/>
            <person name="Hampl V."/>
        </authorList>
    </citation>
    <scope>NUCLEOTIDE SEQUENCE [LARGE SCALE GENOMIC DNA]</scope>
    <source>
        <strain evidence="2">ST1C</strain>
    </source>
</reference>
<dbReference type="Proteomes" id="UP000324800">
    <property type="component" value="Unassembled WGS sequence"/>
</dbReference>
<protein>
    <submittedName>
        <fullName evidence="2">Uncharacterized protein</fullName>
    </submittedName>
</protein>